<dbReference type="FunFam" id="1.10.730.10:FF:000031">
    <property type="entry name" value="Putative Methionyl-tRNA synthetase"/>
    <property type="match status" value="1"/>
</dbReference>
<dbReference type="Pfam" id="PF19303">
    <property type="entry name" value="Anticodon_3"/>
    <property type="match status" value="1"/>
</dbReference>
<dbReference type="SUPFAM" id="SSF52374">
    <property type="entry name" value="Nucleotidylyl transferase"/>
    <property type="match status" value="1"/>
</dbReference>
<evidence type="ECO:0000256" key="3">
    <source>
        <dbReference type="ARBA" id="ARBA00012838"/>
    </source>
</evidence>
<evidence type="ECO:0000256" key="14">
    <source>
        <dbReference type="RuleBase" id="RU363039"/>
    </source>
</evidence>
<evidence type="ECO:0000313" key="19">
    <source>
        <dbReference type="Proteomes" id="UP000016801"/>
    </source>
</evidence>
<evidence type="ECO:0000256" key="12">
    <source>
        <dbReference type="ARBA" id="ARBA00030904"/>
    </source>
</evidence>
<feature type="domain" description="Methionyl/Leucyl tRNA synthetase" evidence="16">
    <location>
        <begin position="16"/>
        <end position="407"/>
    </location>
</feature>
<keyword evidence="10 14" id="KW-0648">Protein biosynthesis</keyword>
<dbReference type="PROSITE" id="PS00178">
    <property type="entry name" value="AA_TRNA_LIGASE_I"/>
    <property type="match status" value="1"/>
</dbReference>
<dbReference type="SUPFAM" id="SSF57770">
    <property type="entry name" value="Methionyl-tRNA synthetase (MetRS), Zn-domain"/>
    <property type="match status" value="1"/>
</dbReference>
<dbReference type="Gene3D" id="1.10.730.10">
    <property type="entry name" value="Isoleucyl-tRNA Synthetase, Domain 1"/>
    <property type="match status" value="1"/>
</dbReference>
<sequence>MAVETPILPVKGKKNILITSALPYVNNVPHLGNVVGSVLSADVFSRFSKLRNRPTLYICGTDEYGTATETKALETGQTPQQLCDEFHKKHKEVYDWFEIGFDYFGRTTTEKQTEIVQDIFLKLHKNGLLEERTTTQPYCEKHDGYLADRFVEGTCPKCGYDDARGDQCDKCGGLLDPFELINPRCKVDGAQPVPRDTKHIFLKLNELQPSIEEWFEDAHKKYGWPANGTAITKSWLTKGLEGRSITRDLKWGVPIPLPGYEKKVIYVWFDACIGYPSITANYTDEWEKWWKNPEDVSLYQFMGKDNVPFHTVIFPGSEIGTGEKWTMLNHLSTTEYLNYENGKFSKSRGVGVFGNQVRDIGISPSVWRYYLLSNRPETADTQFEWQAFVLSNNSELLANFGNFVNRIVKFVNAKCDSTVPDFSASYTDDTFDFPAWIARVNTLLAEYVDELEKVHIRAGVRKLMEISTEGNALLQYRLDNANLVEHPERTNTVIGLALNLCHLLASLASPYMPSTSESICKQLNTSLAHIPDVWTPEVLKSGHKIGKASYLFTRIDDKKVTEWKAQFGGSAESRAAEEAAKKKKQEEKEKKKAKKAKKAAEAAAATAAGTAPADTSSAENGAAATAAATSPAEAGSVEKATEISPAEAVSAEKGAAVDAAPKVAENGVKETPLRGPRTKDDFFKDLVIRLKKPTDQ</sequence>
<feature type="domain" description="Methionyl-tRNA synthetase anticodon-binding" evidence="17">
    <location>
        <begin position="436"/>
        <end position="571"/>
    </location>
</feature>
<dbReference type="eggNOG" id="KOG1247">
    <property type="taxonomic scope" value="Eukaryota"/>
</dbReference>
<dbReference type="PhylomeDB" id="M1WDB8"/>
<evidence type="ECO:0000256" key="11">
    <source>
        <dbReference type="ARBA" id="ARBA00023146"/>
    </source>
</evidence>
<feature type="compositionally biased region" description="Basic and acidic residues" evidence="15">
    <location>
        <begin position="667"/>
        <end position="681"/>
    </location>
</feature>
<evidence type="ECO:0000313" key="18">
    <source>
        <dbReference type="EMBL" id="CCE32078.1"/>
    </source>
</evidence>
<dbReference type="GO" id="GO:0017101">
    <property type="term" value="C:aminoacyl-tRNA synthetase multienzyme complex"/>
    <property type="evidence" value="ECO:0007669"/>
    <property type="project" value="TreeGrafter"/>
</dbReference>
<evidence type="ECO:0000256" key="13">
    <source>
        <dbReference type="ARBA" id="ARBA00047364"/>
    </source>
</evidence>
<keyword evidence="6 14" id="KW-0436">Ligase</keyword>
<dbReference type="InterPro" id="IPR041872">
    <property type="entry name" value="Anticodon_Met"/>
</dbReference>
<evidence type="ECO:0000256" key="6">
    <source>
        <dbReference type="ARBA" id="ARBA00022598"/>
    </source>
</evidence>
<comment type="subcellular location">
    <subcellularLocation>
        <location evidence="1">Cytoplasm</location>
    </subcellularLocation>
</comment>
<comment type="caution">
    <text evidence="18">The sequence shown here is derived from an EMBL/GenBank/DDBJ whole genome shotgun (WGS) entry which is preliminary data.</text>
</comment>
<comment type="catalytic activity">
    <reaction evidence="13">
        <text>tRNA(Met) + L-methionine + ATP = L-methionyl-tRNA(Met) + AMP + diphosphate</text>
        <dbReference type="Rhea" id="RHEA:13481"/>
        <dbReference type="Rhea" id="RHEA-COMP:9667"/>
        <dbReference type="Rhea" id="RHEA-COMP:9698"/>
        <dbReference type="ChEBI" id="CHEBI:30616"/>
        <dbReference type="ChEBI" id="CHEBI:33019"/>
        <dbReference type="ChEBI" id="CHEBI:57844"/>
        <dbReference type="ChEBI" id="CHEBI:78442"/>
        <dbReference type="ChEBI" id="CHEBI:78530"/>
        <dbReference type="ChEBI" id="CHEBI:456215"/>
        <dbReference type="EC" id="6.1.1.10"/>
    </reaction>
</comment>
<dbReference type="Gene3D" id="2.20.28.20">
    <property type="entry name" value="Methionyl-tRNA synthetase, Zn-domain"/>
    <property type="match status" value="1"/>
</dbReference>
<dbReference type="GO" id="GO:0017102">
    <property type="term" value="C:methionyl glutamyl tRNA synthetase complex"/>
    <property type="evidence" value="ECO:0007669"/>
    <property type="project" value="EnsemblFungi"/>
</dbReference>
<evidence type="ECO:0000256" key="5">
    <source>
        <dbReference type="ARBA" id="ARBA00022555"/>
    </source>
</evidence>
<keyword evidence="9" id="KW-0694">RNA-binding</keyword>
<evidence type="ECO:0000256" key="15">
    <source>
        <dbReference type="SAM" id="MobiDB-lite"/>
    </source>
</evidence>
<keyword evidence="8 14" id="KW-0067">ATP-binding</keyword>
<dbReference type="InterPro" id="IPR014729">
    <property type="entry name" value="Rossmann-like_a/b/a_fold"/>
</dbReference>
<dbReference type="Proteomes" id="UP000016801">
    <property type="component" value="Unassembled WGS sequence"/>
</dbReference>
<dbReference type="EMBL" id="CAGA01000037">
    <property type="protein sequence ID" value="CCE32078.1"/>
    <property type="molecule type" value="Genomic_DNA"/>
</dbReference>
<dbReference type="OrthoDB" id="5844513at2759"/>
<dbReference type="HOGENOM" id="CLU_009710_3_2_1"/>
<name>M1WDB8_CLAP2</name>
<keyword evidence="7 14" id="KW-0547">Nucleotide-binding</keyword>
<dbReference type="CDD" id="cd00814">
    <property type="entry name" value="MetRS_core"/>
    <property type="match status" value="1"/>
</dbReference>
<organism evidence="18 19">
    <name type="scientific">Claviceps purpurea (strain 20.1)</name>
    <name type="common">Ergot fungus</name>
    <name type="synonym">Sphacelia segetum</name>
    <dbReference type="NCBI Taxonomy" id="1111077"/>
    <lineage>
        <taxon>Eukaryota</taxon>
        <taxon>Fungi</taxon>
        <taxon>Dikarya</taxon>
        <taxon>Ascomycota</taxon>
        <taxon>Pezizomycotina</taxon>
        <taxon>Sordariomycetes</taxon>
        <taxon>Hypocreomycetidae</taxon>
        <taxon>Hypocreales</taxon>
        <taxon>Clavicipitaceae</taxon>
        <taxon>Claviceps</taxon>
    </lineage>
</organism>
<dbReference type="FunFam" id="2.20.28.20:FF:000001">
    <property type="entry name" value="Methionine--tRNA ligase"/>
    <property type="match status" value="1"/>
</dbReference>
<evidence type="ECO:0000256" key="2">
    <source>
        <dbReference type="ARBA" id="ARBA00005594"/>
    </source>
</evidence>
<dbReference type="GO" id="GO:0010494">
    <property type="term" value="C:cytoplasmic stress granule"/>
    <property type="evidence" value="ECO:0007669"/>
    <property type="project" value="EnsemblFungi"/>
</dbReference>
<dbReference type="InterPro" id="IPR033911">
    <property type="entry name" value="MetRS_core"/>
</dbReference>
<evidence type="ECO:0000259" key="16">
    <source>
        <dbReference type="Pfam" id="PF09334"/>
    </source>
</evidence>
<dbReference type="PRINTS" id="PR01041">
    <property type="entry name" value="TRNASYNTHMET"/>
</dbReference>
<keyword evidence="5" id="KW-0820">tRNA-binding</keyword>
<dbReference type="InterPro" id="IPR023458">
    <property type="entry name" value="Met-tRNA_ligase_1"/>
</dbReference>
<dbReference type="SUPFAM" id="SSF47323">
    <property type="entry name" value="Anticodon-binding domain of a subclass of class I aminoacyl-tRNA synthetases"/>
    <property type="match status" value="1"/>
</dbReference>
<evidence type="ECO:0000256" key="10">
    <source>
        <dbReference type="ARBA" id="ARBA00022917"/>
    </source>
</evidence>
<dbReference type="InterPro" id="IPR001412">
    <property type="entry name" value="aa-tRNA-synth_I_CS"/>
</dbReference>
<comment type="similarity">
    <text evidence="2 14">Belongs to the class-I aminoacyl-tRNA synthetase family.</text>
</comment>
<dbReference type="GO" id="GO:0000049">
    <property type="term" value="F:tRNA binding"/>
    <property type="evidence" value="ECO:0007669"/>
    <property type="project" value="UniProtKB-KW"/>
</dbReference>
<dbReference type="Gene3D" id="3.40.50.620">
    <property type="entry name" value="HUPs"/>
    <property type="match status" value="1"/>
</dbReference>
<keyword evidence="19" id="KW-1185">Reference proteome</keyword>
<evidence type="ECO:0000256" key="4">
    <source>
        <dbReference type="ARBA" id="ARBA00022490"/>
    </source>
</evidence>
<dbReference type="InterPro" id="IPR029038">
    <property type="entry name" value="MetRS_Zn"/>
</dbReference>
<dbReference type="GO" id="GO:0005829">
    <property type="term" value="C:cytosol"/>
    <property type="evidence" value="ECO:0007669"/>
    <property type="project" value="TreeGrafter"/>
</dbReference>
<gene>
    <name evidence="18" type="ORF">CPUR_05936</name>
</gene>
<dbReference type="AlphaFoldDB" id="M1WDB8"/>
<dbReference type="NCBIfam" id="TIGR00398">
    <property type="entry name" value="metG"/>
    <property type="match status" value="1"/>
</dbReference>
<reference evidence="18 19" key="1">
    <citation type="journal article" date="2013" name="PLoS Genet.">
        <title>Plant-symbiotic fungi as chemical engineers: Multi-genome analysis of the Clavicipitaceae reveals dynamics of alkaloid loci.</title>
        <authorList>
            <person name="Schardl C.L."/>
            <person name="Young C.A."/>
            <person name="Hesse U."/>
            <person name="Amyotte S.G."/>
            <person name="Andreeva K."/>
            <person name="Calie P.J."/>
            <person name="Fleetwood D.J."/>
            <person name="Haws D.C."/>
            <person name="Moore N."/>
            <person name="Oeser B."/>
            <person name="Panaccione D.G."/>
            <person name="Schweri K.K."/>
            <person name="Voisey C.R."/>
            <person name="Farman M.L."/>
            <person name="Jaromczyk J.W."/>
            <person name="Roe B.A."/>
            <person name="O'Sullivan D.M."/>
            <person name="Scott B."/>
            <person name="Tudzynski P."/>
            <person name="An Z."/>
            <person name="Arnaoudova E.G."/>
            <person name="Bullock C.T."/>
            <person name="Charlton N.D."/>
            <person name="Chen L."/>
            <person name="Cox M."/>
            <person name="Dinkins R.D."/>
            <person name="Florea S."/>
            <person name="Glenn A.E."/>
            <person name="Gordon A."/>
            <person name="Gueldener U."/>
            <person name="Harris D.R."/>
            <person name="Hollin W."/>
            <person name="Jaromczyk J."/>
            <person name="Johnson R.D."/>
            <person name="Khan A.K."/>
            <person name="Leistner E."/>
            <person name="Leuchtmann A."/>
            <person name="Li C."/>
            <person name="Liu J."/>
            <person name="Liu J."/>
            <person name="Liu M."/>
            <person name="Mace W."/>
            <person name="Machado C."/>
            <person name="Nagabhyru P."/>
            <person name="Pan J."/>
            <person name="Schmid J."/>
            <person name="Sugawara K."/>
            <person name="Steiner U."/>
            <person name="Takach J.E."/>
            <person name="Tanaka E."/>
            <person name="Webb J.S."/>
            <person name="Wilson E.V."/>
            <person name="Wiseman J.L."/>
            <person name="Yoshida R."/>
            <person name="Zeng Z."/>
        </authorList>
    </citation>
    <scope>NUCLEOTIDE SEQUENCE [LARGE SCALE GENOMIC DNA]</scope>
    <source>
        <strain evidence="18 19">20.1</strain>
    </source>
</reference>
<feature type="compositionally biased region" description="Basic and acidic residues" evidence="15">
    <location>
        <begin position="574"/>
        <end position="590"/>
    </location>
</feature>
<evidence type="ECO:0000259" key="17">
    <source>
        <dbReference type="Pfam" id="PF19303"/>
    </source>
</evidence>
<dbReference type="GO" id="GO:0006431">
    <property type="term" value="P:methionyl-tRNA aminoacylation"/>
    <property type="evidence" value="ECO:0007669"/>
    <property type="project" value="EnsemblFungi"/>
</dbReference>
<dbReference type="VEuPathDB" id="FungiDB:CPUR_05936"/>
<dbReference type="GO" id="GO:0004825">
    <property type="term" value="F:methionine-tRNA ligase activity"/>
    <property type="evidence" value="ECO:0007669"/>
    <property type="project" value="UniProtKB-EC"/>
</dbReference>
<evidence type="ECO:0000256" key="7">
    <source>
        <dbReference type="ARBA" id="ARBA00022741"/>
    </source>
</evidence>
<dbReference type="InterPro" id="IPR015413">
    <property type="entry name" value="Methionyl/Leucyl_tRNA_Synth"/>
</dbReference>
<evidence type="ECO:0000256" key="9">
    <source>
        <dbReference type="ARBA" id="ARBA00022884"/>
    </source>
</evidence>
<dbReference type="PANTHER" id="PTHR45765">
    <property type="entry name" value="METHIONINE--TRNA LIGASE"/>
    <property type="match status" value="1"/>
</dbReference>
<dbReference type="InterPro" id="IPR014758">
    <property type="entry name" value="Met-tRNA_synth"/>
</dbReference>
<dbReference type="Pfam" id="PF09334">
    <property type="entry name" value="tRNA-synt_1g"/>
    <property type="match status" value="1"/>
</dbReference>
<dbReference type="STRING" id="1111077.M1WDB8"/>
<keyword evidence="4" id="KW-0963">Cytoplasm</keyword>
<proteinExistence type="inferred from homology"/>
<protein>
    <recommendedName>
        <fullName evidence="3">methionine--tRNA ligase</fullName>
        <ecNumber evidence="3">6.1.1.10</ecNumber>
    </recommendedName>
    <alternativeName>
        <fullName evidence="12">Methionyl-tRNA synthetase</fullName>
    </alternativeName>
</protein>
<dbReference type="PANTHER" id="PTHR45765:SF1">
    <property type="entry name" value="METHIONINE--TRNA LIGASE, CYTOPLASMIC"/>
    <property type="match status" value="1"/>
</dbReference>
<keyword evidence="11 14" id="KW-0030">Aminoacyl-tRNA synthetase</keyword>
<dbReference type="CDD" id="cd07957">
    <property type="entry name" value="Anticodon_Ia_Met"/>
    <property type="match status" value="1"/>
</dbReference>
<evidence type="ECO:0000256" key="1">
    <source>
        <dbReference type="ARBA" id="ARBA00004496"/>
    </source>
</evidence>
<evidence type="ECO:0000256" key="8">
    <source>
        <dbReference type="ARBA" id="ARBA00022840"/>
    </source>
</evidence>
<dbReference type="GO" id="GO:1990825">
    <property type="term" value="F:sequence-specific mRNA binding"/>
    <property type="evidence" value="ECO:0007669"/>
    <property type="project" value="EnsemblFungi"/>
</dbReference>
<dbReference type="EC" id="6.1.1.10" evidence="3"/>
<dbReference type="GO" id="GO:0005524">
    <property type="term" value="F:ATP binding"/>
    <property type="evidence" value="ECO:0007669"/>
    <property type="project" value="UniProtKB-KW"/>
</dbReference>
<feature type="compositionally biased region" description="Low complexity" evidence="15">
    <location>
        <begin position="616"/>
        <end position="635"/>
    </location>
</feature>
<feature type="region of interest" description="Disordered" evidence="15">
    <location>
        <begin position="568"/>
        <end position="681"/>
    </location>
</feature>
<dbReference type="InterPro" id="IPR009080">
    <property type="entry name" value="tRNAsynth_Ia_anticodon-bd"/>
</dbReference>
<accession>M1WDB8</accession>